<accession>A0A521DVP6</accession>
<evidence type="ECO:0000313" key="2">
    <source>
        <dbReference type="Proteomes" id="UP000317557"/>
    </source>
</evidence>
<organism evidence="1 2">
    <name type="scientific">Gracilimonas mengyeensis</name>
    <dbReference type="NCBI Taxonomy" id="1302730"/>
    <lineage>
        <taxon>Bacteria</taxon>
        <taxon>Pseudomonadati</taxon>
        <taxon>Balneolota</taxon>
        <taxon>Balneolia</taxon>
        <taxon>Balneolales</taxon>
        <taxon>Balneolaceae</taxon>
        <taxon>Gracilimonas</taxon>
    </lineage>
</organism>
<sequence>MKIHQNYDAIIVGSGMGGMSAGAMLAKNGYKVLILEAAHAPGGCSSSYYRKGFVFESGATTLMGFDENQPLRRLEEETGIEIPKEEITPPMSVWLNGKQITRYKNRERWIAEAGRVFGNETAQRAFWEEALKVSDLIWKLSLKNNLFPPQKPSEWLRLITQNSPLDVWVLKYAFQSVRQVMQQFDVDTPEFRRFVDEQLMITAQAQSEETPFLFGAAGLTYTNYSNYYVPGGLLEMVNAIRLYIQNRGGALHTKEAVQLISGKEGEFIIHTKKK</sequence>
<keyword evidence="2" id="KW-1185">Reference proteome</keyword>
<proteinExistence type="predicted"/>
<gene>
    <name evidence="1" type="ORF">SAMN06265219_109148</name>
</gene>
<dbReference type="Proteomes" id="UP000317557">
    <property type="component" value="Unassembled WGS sequence"/>
</dbReference>
<dbReference type="Pfam" id="PF13450">
    <property type="entry name" value="NAD_binding_8"/>
    <property type="match status" value="1"/>
</dbReference>
<dbReference type="RefSeq" id="WP_246075250.1">
    <property type="nucleotide sequence ID" value="NZ_FXTP01000009.1"/>
</dbReference>
<evidence type="ECO:0000313" key="1">
    <source>
        <dbReference type="EMBL" id="SMO75678.1"/>
    </source>
</evidence>
<dbReference type="AlphaFoldDB" id="A0A521DVP6"/>
<dbReference type="InterPro" id="IPR045892">
    <property type="entry name" value="CrtISO-like"/>
</dbReference>
<dbReference type="PANTHER" id="PTHR46313">
    <property type="match status" value="1"/>
</dbReference>
<dbReference type="PANTHER" id="PTHR46313:SF3">
    <property type="entry name" value="PROLYCOPENE ISOMERASE, CHLOROPLASTIC"/>
    <property type="match status" value="1"/>
</dbReference>
<dbReference type="InterPro" id="IPR036188">
    <property type="entry name" value="FAD/NAD-bd_sf"/>
</dbReference>
<dbReference type="EMBL" id="FXTP01000009">
    <property type="protein sequence ID" value="SMO75678.1"/>
    <property type="molecule type" value="Genomic_DNA"/>
</dbReference>
<dbReference type="SUPFAM" id="SSF51905">
    <property type="entry name" value="FAD/NAD(P)-binding domain"/>
    <property type="match status" value="1"/>
</dbReference>
<protein>
    <submittedName>
        <fullName evidence="1">NAD(P)-binding Rossmann-like domain-containing protein</fullName>
    </submittedName>
</protein>
<reference evidence="1 2" key="1">
    <citation type="submission" date="2017-05" db="EMBL/GenBank/DDBJ databases">
        <authorList>
            <person name="Varghese N."/>
            <person name="Submissions S."/>
        </authorList>
    </citation>
    <scope>NUCLEOTIDE SEQUENCE [LARGE SCALE GENOMIC DNA]</scope>
    <source>
        <strain evidence="1 2">DSM 21985</strain>
    </source>
</reference>
<name>A0A521DVP6_9BACT</name>
<dbReference type="Gene3D" id="3.50.50.60">
    <property type="entry name" value="FAD/NAD(P)-binding domain"/>
    <property type="match status" value="1"/>
</dbReference>
<dbReference type="GO" id="GO:0016116">
    <property type="term" value="P:carotenoid metabolic process"/>
    <property type="evidence" value="ECO:0007669"/>
    <property type="project" value="InterPro"/>
</dbReference>